<reference evidence="2 3" key="1">
    <citation type="submission" date="2024-04" db="EMBL/GenBank/DDBJ databases">
        <authorList>
            <person name="Rising A."/>
            <person name="Reimegard J."/>
            <person name="Sonavane S."/>
            <person name="Akerstrom W."/>
            <person name="Nylinder S."/>
            <person name="Hedman E."/>
            <person name="Kallberg Y."/>
        </authorList>
    </citation>
    <scope>NUCLEOTIDE SEQUENCE [LARGE SCALE GENOMIC DNA]</scope>
</reference>
<feature type="compositionally biased region" description="Basic residues" evidence="1">
    <location>
        <begin position="358"/>
        <end position="372"/>
    </location>
</feature>
<feature type="compositionally biased region" description="Polar residues" evidence="1">
    <location>
        <begin position="512"/>
        <end position="523"/>
    </location>
</feature>
<sequence length="604" mass="68177">MDVAEQIRMNVTKESISPKFENEIIKNGDKVVIRSNLKTMEDINEWVKELGMRTNTKWNCRDSYPDGSRFVCRKKFECHHSSFNKVPAGKNKKGMSKDAACQASITVKIKLNTMHTRKRDDFVRQGLCGVIIITPFHTHSLMTAETLRCLPAGNCREVFEEYFNAGMGTAKSSRHHIQILEKNPDFQPSDLNNSRINPTRRTIAYWREQWKNRNLEHRDENDETELEKDMKNYMRYKLQGGKVFIKEDVIPHIFKCQASVTATSKKRKAQKRKLLDIAAAGLMDSQPTAPTSAAANLDVRSHATDVPVTVKKEICDESIQLEKDLRNYMRYKLQGGSIFIKKGVVPHIFKCQTSHSSTPKRPKRQKRKRRGVVARLTDGQSTASASTAANHVEKDASDVPDTVKKELMDESIQSSGTASREEEKKKDHIPLEPTILIKEEPLDYNPTPSTSTDTANEEFILPHEENTWTPPVPAPLETVVEPQFTLSVASLAVPNDPENPEGEQVKKKRKTNTSTFVPSTNGSEMKPQSPVYNFSESSNPGSSKDPRKDQFDVFGEYIAAKLRSLDRRSCAHAQKAIGDIIFEAEMGKFLDGDCDSKDLKNCAS</sequence>
<evidence type="ECO:0000256" key="1">
    <source>
        <dbReference type="SAM" id="MobiDB-lite"/>
    </source>
</evidence>
<feature type="compositionally biased region" description="Basic and acidic residues" evidence="1">
    <location>
        <begin position="419"/>
        <end position="430"/>
    </location>
</feature>
<organism evidence="2 3">
    <name type="scientific">Larinioides sclopetarius</name>
    <dbReference type="NCBI Taxonomy" id="280406"/>
    <lineage>
        <taxon>Eukaryota</taxon>
        <taxon>Metazoa</taxon>
        <taxon>Ecdysozoa</taxon>
        <taxon>Arthropoda</taxon>
        <taxon>Chelicerata</taxon>
        <taxon>Arachnida</taxon>
        <taxon>Araneae</taxon>
        <taxon>Araneomorphae</taxon>
        <taxon>Entelegynae</taxon>
        <taxon>Araneoidea</taxon>
        <taxon>Araneidae</taxon>
        <taxon>Larinioides</taxon>
    </lineage>
</organism>
<proteinExistence type="predicted"/>
<feature type="region of interest" description="Disordered" evidence="1">
    <location>
        <begin position="491"/>
        <end position="549"/>
    </location>
</feature>
<feature type="compositionally biased region" description="Polar residues" evidence="1">
    <location>
        <begin position="530"/>
        <end position="542"/>
    </location>
</feature>
<evidence type="ECO:0000313" key="3">
    <source>
        <dbReference type="Proteomes" id="UP001497382"/>
    </source>
</evidence>
<dbReference type="EMBL" id="CAXIEN010000011">
    <property type="protein sequence ID" value="CAL1264103.1"/>
    <property type="molecule type" value="Genomic_DNA"/>
</dbReference>
<comment type="caution">
    <text evidence="2">The sequence shown here is derived from an EMBL/GenBank/DDBJ whole genome shotgun (WGS) entry which is preliminary data.</text>
</comment>
<feature type="region of interest" description="Disordered" evidence="1">
    <location>
        <begin position="351"/>
        <end position="454"/>
    </location>
</feature>
<feature type="compositionally biased region" description="Basic and acidic residues" evidence="1">
    <location>
        <begin position="391"/>
        <end position="408"/>
    </location>
</feature>
<name>A0AAV1YYV7_9ARAC</name>
<protein>
    <submittedName>
        <fullName evidence="2">Uncharacterized protein</fullName>
    </submittedName>
</protein>
<keyword evidence="3" id="KW-1185">Reference proteome</keyword>
<gene>
    <name evidence="2" type="ORF">LARSCL_LOCUS1837</name>
</gene>
<dbReference type="PANTHER" id="PTHR35385:SF2">
    <property type="entry name" value="PROTEIN B, PUTATIVE-RELATED"/>
    <property type="match status" value="1"/>
</dbReference>
<dbReference type="Proteomes" id="UP001497382">
    <property type="component" value="Unassembled WGS sequence"/>
</dbReference>
<evidence type="ECO:0000313" key="2">
    <source>
        <dbReference type="EMBL" id="CAL1264103.1"/>
    </source>
</evidence>
<accession>A0AAV1YYV7</accession>
<dbReference type="PANTHER" id="PTHR35385">
    <property type="entry name" value="PROTEIN B, PUTATIVE-RELATED-RELATED"/>
    <property type="match status" value="1"/>
</dbReference>
<feature type="compositionally biased region" description="Polar residues" evidence="1">
    <location>
        <begin position="378"/>
        <end position="389"/>
    </location>
</feature>
<dbReference type="AlphaFoldDB" id="A0AAV1YYV7"/>